<evidence type="ECO:0000313" key="1">
    <source>
        <dbReference type="EMBL" id="KAJ9659135.1"/>
    </source>
</evidence>
<sequence length="302" mass="34912">MAESLPLPKRTRREASPEETAVDHDDLCHICHMLLHRPVLTTCRHTFCEPCMAHWADVSITTQMTTLGLDVDEPLLLPPNEIETKCPMCRTLTVAKLDADREAALRSKYTSSYDSRQKEYEEAARDETGAFVEPLTLFLGNEHRLIRTDELGSKNNHEWVFFVRPSRTDIIEEVQIFLHPTFRNPKIVVQHPPYHIRRVGWGVFSIDANVILKAGYSWVSSEAEDTADGGIKGKLPLEWMLDFRGRGSQGRLRLKVRKEKDNQEEEDQRQGERSHRLWLQQRQRDPDYIPPPSPPPDTSNRR</sequence>
<evidence type="ECO:0000313" key="2">
    <source>
        <dbReference type="Proteomes" id="UP001172386"/>
    </source>
</evidence>
<comment type="caution">
    <text evidence="1">The sequence shown here is derived from an EMBL/GenBank/DDBJ whole genome shotgun (WGS) entry which is preliminary data.</text>
</comment>
<proteinExistence type="predicted"/>
<name>A0ACC3ACB5_9EURO</name>
<protein>
    <submittedName>
        <fullName evidence="1">Uncharacterized protein</fullName>
    </submittedName>
</protein>
<gene>
    <name evidence="1" type="ORF">H2198_003277</name>
</gene>
<accession>A0ACC3ACB5</accession>
<dbReference type="Proteomes" id="UP001172386">
    <property type="component" value="Unassembled WGS sequence"/>
</dbReference>
<organism evidence="1 2">
    <name type="scientific">Neophaeococcomyces mojaviensis</name>
    <dbReference type="NCBI Taxonomy" id="3383035"/>
    <lineage>
        <taxon>Eukaryota</taxon>
        <taxon>Fungi</taxon>
        <taxon>Dikarya</taxon>
        <taxon>Ascomycota</taxon>
        <taxon>Pezizomycotina</taxon>
        <taxon>Eurotiomycetes</taxon>
        <taxon>Chaetothyriomycetidae</taxon>
        <taxon>Chaetothyriales</taxon>
        <taxon>Chaetothyriales incertae sedis</taxon>
        <taxon>Neophaeococcomyces</taxon>
    </lineage>
</organism>
<dbReference type="EMBL" id="JAPDRQ010000043">
    <property type="protein sequence ID" value="KAJ9659135.1"/>
    <property type="molecule type" value="Genomic_DNA"/>
</dbReference>
<reference evidence="1" key="1">
    <citation type="submission" date="2022-10" db="EMBL/GenBank/DDBJ databases">
        <title>Culturing micro-colonial fungi from biological soil crusts in the Mojave desert and describing Neophaeococcomyces mojavensis, and introducing the new genera and species Taxawa tesnikishii.</title>
        <authorList>
            <person name="Kurbessoian T."/>
            <person name="Stajich J.E."/>
        </authorList>
    </citation>
    <scope>NUCLEOTIDE SEQUENCE</scope>
    <source>
        <strain evidence="1">JES_112</strain>
    </source>
</reference>
<keyword evidence="2" id="KW-1185">Reference proteome</keyword>